<dbReference type="InterPro" id="IPR036779">
    <property type="entry name" value="LysM_dom_sf"/>
</dbReference>
<protein>
    <submittedName>
        <fullName evidence="6">Transglycosylase family protein</fullName>
    </submittedName>
</protein>
<dbReference type="Pfam" id="PF01476">
    <property type="entry name" value="LysM"/>
    <property type="match status" value="1"/>
</dbReference>
<feature type="compositionally biased region" description="Low complexity" evidence="3">
    <location>
        <begin position="122"/>
        <end position="155"/>
    </location>
</feature>
<proteinExistence type="inferred from homology"/>
<evidence type="ECO:0000256" key="3">
    <source>
        <dbReference type="SAM" id="MobiDB-lite"/>
    </source>
</evidence>
<comment type="similarity">
    <text evidence="1">Belongs to the transglycosylase family. Rpf subfamily.</text>
</comment>
<keyword evidence="2" id="KW-0378">Hydrolase</keyword>
<dbReference type="Gene3D" id="3.10.350.10">
    <property type="entry name" value="LysM domain"/>
    <property type="match status" value="1"/>
</dbReference>
<feature type="region of interest" description="Disordered" evidence="3">
    <location>
        <begin position="122"/>
        <end position="156"/>
    </location>
</feature>
<dbReference type="CDD" id="cd13925">
    <property type="entry name" value="RPF"/>
    <property type="match status" value="1"/>
</dbReference>
<evidence type="ECO:0000313" key="7">
    <source>
        <dbReference type="Proteomes" id="UP001434337"/>
    </source>
</evidence>
<dbReference type="PROSITE" id="PS51782">
    <property type="entry name" value="LYSM"/>
    <property type="match status" value="1"/>
</dbReference>
<dbReference type="Pfam" id="PF06737">
    <property type="entry name" value="Transglycosylas"/>
    <property type="match status" value="1"/>
</dbReference>
<dbReference type="SUPFAM" id="SSF54106">
    <property type="entry name" value="LysM domain"/>
    <property type="match status" value="1"/>
</dbReference>
<dbReference type="Gene3D" id="1.10.530.10">
    <property type="match status" value="1"/>
</dbReference>
<dbReference type="SMART" id="SM00257">
    <property type="entry name" value="LysM"/>
    <property type="match status" value="1"/>
</dbReference>
<name>A0ABZ3CCW9_9ACTN</name>
<dbReference type="SUPFAM" id="SSF53955">
    <property type="entry name" value="Lysozyme-like"/>
    <property type="match status" value="1"/>
</dbReference>
<feature type="chain" id="PRO_5047550778" evidence="4">
    <location>
        <begin position="26"/>
        <end position="206"/>
    </location>
</feature>
<evidence type="ECO:0000256" key="4">
    <source>
        <dbReference type="SAM" id="SignalP"/>
    </source>
</evidence>
<dbReference type="InterPro" id="IPR023346">
    <property type="entry name" value="Lysozyme-like_dom_sf"/>
</dbReference>
<keyword evidence="7" id="KW-1185">Reference proteome</keyword>
<dbReference type="EMBL" id="CP115965">
    <property type="protein sequence ID" value="WZW99959.1"/>
    <property type="molecule type" value="Genomic_DNA"/>
</dbReference>
<evidence type="ECO:0000256" key="2">
    <source>
        <dbReference type="ARBA" id="ARBA00022801"/>
    </source>
</evidence>
<accession>A0ABZ3CCW9</accession>
<keyword evidence="4" id="KW-0732">Signal</keyword>
<evidence type="ECO:0000259" key="5">
    <source>
        <dbReference type="PROSITE" id="PS51782"/>
    </source>
</evidence>
<dbReference type="RefSeq" id="WP_269779161.1">
    <property type="nucleotide sequence ID" value="NZ_CP115965.1"/>
</dbReference>
<reference evidence="6 7" key="1">
    <citation type="journal article" date="2023" name="Environ Microbiome">
        <title>A coral-associated actinobacterium mitigates coral bleaching under heat stress.</title>
        <authorList>
            <person name="Li J."/>
            <person name="Zou Y."/>
            <person name="Li Q."/>
            <person name="Zhang J."/>
            <person name="Bourne D.G."/>
            <person name="Lyu Y."/>
            <person name="Liu C."/>
            <person name="Zhang S."/>
        </authorList>
    </citation>
    <scope>NUCLEOTIDE SEQUENCE [LARGE SCALE GENOMIC DNA]</scope>
    <source>
        <strain evidence="6 7">SCSIO 13291</strain>
    </source>
</reference>
<dbReference type="PANTHER" id="PTHR34700">
    <property type="entry name" value="POTASSIUM BINDING PROTEIN KBP"/>
    <property type="match status" value="1"/>
</dbReference>
<sequence>MNKTSRRAAALVAAAAVGFGTPVLAATPAQAASVWDAVAQCESGGRWNINTGNGYYGGLQFSSSTWRAYGGREFAPNAHQATREQQIVIAQRTLAGQGPGAWPTCGKRAGLTRANGGAASASAATTAAAPTASTTTARTATTTRSAERAATPAATGKVVTVKRGDTLARIARAHGVSGGWRTLWELNRSTIANPNRISVGQQVVIG</sequence>
<gene>
    <name evidence="6" type="ORF">PCC79_07180</name>
</gene>
<feature type="signal peptide" evidence="4">
    <location>
        <begin position="1"/>
        <end position="25"/>
    </location>
</feature>
<dbReference type="InterPro" id="IPR010618">
    <property type="entry name" value="RPF"/>
</dbReference>
<dbReference type="InterPro" id="IPR018392">
    <property type="entry name" value="LysM"/>
</dbReference>
<dbReference type="CDD" id="cd00118">
    <property type="entry name" value="LysM"/>
    <property type="match status" value="1"/>
</dbReference>
<organism evidence="6 7">
    <name type="scientific">Propioniciclava soli</name>
    <dbReference type="NCBI Taxonomy" id="2775081"/>
    <lineage>
        <taxon>Bacteria</taxon>
        <taxon>Bacillati</taxon>
        <taxon>Actinomycetota</taxon>
        <taxon>Actinomycetes</taxon>
        <taxon>Propionibacteriales</taxon>
        <taxon>Propionibacteriaceae</taxon>
        <taxon>Propioniciclava</taxon>
    </lineage>
</organism>
<feature type="domain" description="LysM" evidence="5">
    <location>
        <begin position="157"/>
        <end position="205"/>
    </location>
</feature>
<dbReference type="InterPro" id="IPR052196">
    <property type="entry name" value="Bact_Kbp"/>
</dbReference>
<evidence type="ECO:0000313" key="6">
    <source>
        <dbReference type="EMBL" id="WZW99959.1"/>
    </source>
</evidence>
<evidence type="ECO:0000256" key="1">
    <source>
        <dbReference type="ARBA" id="ARBA00010830"/>
    </source>
</evidence>
<dbReference type="Proteomes" id="UP001434337">
    <property type="component" value="Chromosome"/>
</dbReference>
<dbReference type="PANTHER" id="PTHR34700:SF4">
    <property type="entry name" value="PHAGE-LIKE ELEMENT PBSX PROTEIN XKDP"/>
    <property type="match status" value="1"/>
</dbReference>